<evidence type="ECO:0000256" key="2">
    <source>
        <dbReference type="ARBA" id="ARBA00023274"/>
    </source>
</evidence>
<evidence type="ECO:0000256" key="1">
    <source>
        <dbReference type="ARBA" id="ARBA00022980"/>
    </source>
</evidence>
<organism evidence="5 6">
    <name type="scientific">Haliscomenobacter hydrossis (strain ATCC 27775 / DSM 1100 / LMG 10767 / O)</name>
    <dbReference type="NCBI Taxonomy" id="760192"/>
    <lineage>
        <taxon>Bacteria</taxon>
        <taxon>Pseudomonadati</taxon>
        <taxon>Bacteroidota</taxon>
        <taxon>Saprospiria</taxon>
        <taxon>Saprospirales</taxon>
        <taxon>Haliscomenobacteraceae</taxon>
        <taxon>Haliscomenobacter</taxon>
    </lineage>
</organism>
<dbReference type="Pfam" id="PF00886">
    <property type="entry name" value="Ribosomal_S16"/>
    <property type="match status" value="1"/>
</dbReference>
<feature type="region of interest" description="Disordered" evidence="4">
    <location>
        <begin position="154"/>
        <end position="176"/>
    </location>
</feature>
<keyword evidence="2 3" id="KW-0687">Ribonucleoprotein</keyword>
<dbReference type="InterPro" id="IPR023803">
    <property type="entry name" value="Ribosomal_bS16_dom_sf"/>
</dbReference>
<dbReference type="GO" id="GO:0015935">
    <property type="term" value="C:small ribosomal subunit"/>
    <property type="evidence" value="ECO:0007669"/>
    <property type="project" value="TreeGrafter"/>
</dbReference>
<dbReference type="AlphaFoldDB" id="F4L396"/>
<dbReference type="NCBIfam" id="TIGR00002">
    <property type="entry name" value="S16"/>
    <property type="match status" value="1"/>
</dbReference>
<evidence type="ECO:0000313" key="6">
    <source>
        <dbReference type="Proteomes" id="UP000008461"/>
    </source>
</evidence>
<dbReference type="GO" id="GO:0006412">
    <property type="term" value="P:translation"/>
    <property type="evidence" value="ECO:0007669"/>
    <property type="project" value="UniProtKB-UniRule"/>
</dbReference>
<dbReference type="Proteomes" id="UP000008461">
    <property type="component" value="Chromosome"/>
</dbReference>
<dbReference type="Gene3D" id="3.30.1320.10">
    <property type="match status" value="1"/>
</dbReference>
<protein>
    <recommendedName>
        <fullName evidence="3">Small ribosomal subunit protein bS16</fullName>
    </recommendedName>
</protein>
<name>F4L396_HALH1</name>
<sequence length="176" mass="19718">MAVRIRLQRMGRKKRPFYQIVVADSRSPRDGRFIDNLGSYNPMTKPATIDIDRDRAFDWIAKGAQPTDTVRAILRFKGVYYRKHLMRGVAKGSMTVEEATAKYQAWIDAKESKTAARVEQTAAEKEAFRLAVSGVAKAKPVVVVEEPVAEVEAEEEVTEVVAEETPAEETTEETAE</sequence>
<dbReference type="HAMAP" id="MF_00385">
    <property type="entry name" value="Ribosomal_bS16"/>
    <property type="match status" value="1"/>
</dbReference>
<dbReference type="PANTHER" id="PTHR12919">
    <property type="entry name" value="30S RIBOSOMAL PROTEIN S16"/>
    <property type="match status" value="1"/>
</dbReference>
<dbReference type="RefSeq" id="WP_013766269.1">
    <property type="nucleotide sequence ID" value="NC_015510.1"/>
</dbReference>
<dbReference type="OrthoDB" id="9807878at2"/>
<evidence type="ECO:0000313" key="5">
    <source>
        <dbReference type="EMBL" id="AEE51730.1"/>
    </source>
</evidence>
<reference key="2">
    <citation type="submission" date="2011-04" db="EMBL/GenBank/DDBJ databases">
        <title>Complete sequence of chromosome of Haliscomenobacter hydrossis DSM 1100.</title>
        <authorList>
            <consortium name="US DOE Joint Genome Institute (JGI-PGF)"/>
            <person name="Lucas S."/>
            <person name="Han J."/>
            <person name="Lapidus A."/>
            <person name="Bruce D."/>
            <person name="Goodwin L."/>
            <person name="Pitluck S."/>
            <person name="Peters L."/>
            <person name="Kyrpides N."/>
            <person name="Mavromatis K."/>
            <person name="Ivanova N."/>
            <person name="Ovchinnikova G."/>
            <person name="Pagani I."/>
            <person name="Daligault H."/>
            <person name="Detter J.C."/>
            <person name="Han C."/>
            <person name="Land M."/>
            <person name="Hauser L."/>
            <person name="Markowitz V."/>
            <person name="Cheng J.-F."/>
            <person name="Hugenholtz P."/>
            <person name="Woyke T."/>
            <person name="Wu D."/>
            <person name="Verbarg S."/>
            <person name="Frueling A."/>
            <person name="Brambilla E."/>
            <person name="Klenk H.-P."/>
            <person name="Eisen J.A."/>
        </authorList>
    </citation>
    <scope>NUCLEOTIDE SEQUENCE</scope>
    <source>
        <strain>DSM 1100</strain>
    </source>
</reference>
<dbReference type="EMBL" id="CP002691">
    <property type="protein sequence ID" value="AEE51730.1"/>
    <property type="molecule type" value="Genomic_DNA"/>
</dbReference>
<dbReference type="HOGENOM" id="CLU_100590_0_1_10"/>
<dbReference type="GO" id="GO:0005737">
    <property type="term" value="C:cytoplasm"/>
    <property type="evidence" value="ECO:0007669"/>
    <property type="project" value="UniProtKB-ARBA"/>
</dbReference>
<comment type="similarity">
    <text evidence="3">Belongs to the bacterial ribosomal protein bS16 family.</text>
</comment>
<accession>F4L396</accession>
<dbReference type="InterPro" id="IPR000307">
    <property type="entry name" value="Ribosomal_bS16"/>
</dbReference>
<dbReference type="SUPFAM" id="SSF54565">
    <property type="entry name" value="Ribosomal protein S16"/>
    <property type="match status" value="1"/>
</dbReference>
<dbReference type="KEGG" id="hhy:Halhy_3879"/>
<dbReference type="eggNOG" id="COG0228">
    <property type="taxonomic scope" value="Bacteria"/>
</dbReference>
<dbReference type="STRING" id="760192.Halhy_3879"/>
<evidence type="ECO:0000256" key="3">
    <source>
        <dbReference type="HAMAP-Rule" id="MF_00385"/>
    </source>
</evidence>
<reference evidence="5 6" key="1">
    <citation type="journal article" date="2011" name="Stand. Genomic Sci.">
        <title>Complete genome sequence of Haliscomenobacter hydrossis type strain (O).</title>
        <authorList>
            <consortium name="US DOE Joint Genome Institute (JGI-PGF)"/>
            <person name="Daligault H."/>
            <person name="Lapidus A."/>
            <person name="Zeytun A."/>
            <person name="Nolan M."/>
            <person name="Lucas S."/>
            <person name="Del Rio T.G."/>
            <person name="Tice H."/>
            <person name="Cheng J.F."/>
            <person name="Tapia R."/>
            <person name="Han C."/>
            <person name="Goodwin L."/>
            <person name="Pitluck S."/>
            <person name="Liolios K."/>
            <person name="Pagani I."/>
            <person name="Ivanova N."/>
            <person name="Huntemann M."/>
            <person name="Mavromatis K."/>
            <person name="Mikhailova N."/>
            <person name="Pati A."/>
            <person name="Chen A."/>
            <person name="Palaniappan K."/>
            <person name="Land M."/>
            <person name="Hauser L."/>
            <person name="Brambilla E.M."/>
            <person name="Rohde M."/>
            <person name="Verbarg S."/>
            <person name="Goker M."/>
            <person name="Bristow J."/>
            <person name="Eisen J.A."/>
            <person name="Markowitz V."/>
            <person name="Hugenholtz P."/>
            <person name="Kyrpides N.C."/>
            <person name="Klenk H.P."/>
            <person name="Woyke T."/>
        </authorList>
    </citation>
    <scope>NUCLEOTIDE SEQUENCE [LARGE SCALE GENOMIC DNA]</scope>
    <source>
        <strain evidence="6">ATCC 27775 / DSM 1100 / LMG 10767 / O</strain>
    </source>
</reference>
<keyword evidence="1 3" id="KW-0689">Ribosomal protein</keyword>
<keyword evidence="6" id="KW-1185">Reference proteome</keyword>
<gene>
    <name evidence="3" type="primary">rpsP</name>
    <name evidence="5" type="ordered locus">Halhy_3879</name>
</gene>
<evidence type="ECO:0000256" key="4">
    <source>
        <dbReference type="SAM" id="MobiDB-lite"/>
    </source>
</evidence>
<dbReference type="PANTHER" id="PTHR12919:SF20">
    <property type="entry name" value="SMALL RIBOSOMAL SUBUNIT PROTEIN BS16M"/>
    <property type="match status" value="1"/>
</dbReference>
<dbReference type="GO" id="GO:0003735">
    <property type="term" value="F:structural constituent of ribosome"/>
    <property type="evidence" value="ECO:0007669"/>
    <property type="project" value="InterPro"/>
</dbReference>
<proteinExistence type="inferred from homology"/>